<dbReference type="Gene3D" id="3.40.50.300">
    <property type="entry name" value="P-loop containing nucleotide triphosphate hydrolases"/>
    <property type="match status" value="1"/>
</dbReference>
<keyword evidence="1" id="KW-0547">Nucleotide-binding</keyword>
<keyword evidence="4" id="KW-1185">Reference proteome</keyword>
<dbReference type="EMBL" id="JAIZAY010000002">
    <property type="protein sequence ID" value="KAJ8046885.1"/>
    <property type="molecule type" value="Genomic_DNA"/>
</dbReference>
<dbReference type="InterPro" id="IPR030379">
    <property type="entry name" value="G_SEPTIN_dom"/>
</dbReference>
<feature type="domain" description="Septin-type G" evidence="2">
    <location>
        <begin position="56"/>
        <end position="138"/>
    </location>
</feature>
<protein>
    <recommendedName>
        <fullName evidence="2">Septin-type G domain-containing protein</fullName>
    </recommendedName>
</protein>
<evidence type="ECO:0000313" key="3">
    <source>
        <dbReference type="EMBL" id="KAJ8046885.1"/>
    </source>
</evidence>
<dbReference type="SUPFAM" id="SSF52540">
    <property type="entry name" value="P-loop containing nucleoside triphosphate hydrolases"/>
    <property type="match status" value="1"/>
</dbReference>
<dbReference type="Pfam" id="PF00735">
    <property type="entry name" value="Septin"/>
    <property type="match status" value="1"/>
</dbReference>
<dbReference type="OrthoDB" id="8954335at2759"/>
<dbReference type="PANTHER" id="PTHR32046:SF14">
    <property type="match status" value="1"/>
</dbReference>
<keyword evidence="1" id="KW-0342">GTP-binding</keyword>
<evidence type="ECO:0000313" key="4">
    <source>
        <dbReference type="Proteomes" id="UP001152320"/>
    </source>
</evidence>
<comment type="caution">
    <text evidence="3">The sequence shown here is derived from an EMBL/GenBank/DDBJ whole genome shotgun (WGS) entry which is preliminary data.</text>
</comment>
<dbReference type="InterPro" id="IPR027417">
    <property type="entry name" value="P-loop_NTPase"/>
</dbReference>
<organism evidence="3 4">
    <name type="scientific">Holothuria leucospilota</name>
    <name type="common">Black long sea cucumber</name>
    <name type="synonym">Mertensiothuria leucospilota</name>
    <dbReference type="NCBI Taxonomy" id="206669"/>
    <lineage>
        <taxon>Eukaryota</taxon>
        <taxon>Metazoa</taxon>
        <taxon>Echinodermata</taxon>
        <taxon>Eleutherozoa</taxon>
        <taxon>Echinozoa</taxon>
        <taxon>Holothuroidea</taxon>
        <taxon>Aspidochirotacea</taxon>
        <taxon>Aspidochirotida</taxon>
        <taxon>Holothuriidae</taxon>
        <taxon>Holothuria</taxon>
    </lineage>
</organism>
<dbReference type="AlphaFoldDB" id="A0A9Q1CL45"/>
<comment type="similarity">
    <text evidence="1">Belongs to the TRAFAC class TrmE-Era-EngA-EngB-Septin-like GTPase superfamily. Septin GTPase family.</text>
</comment>
<dbReference type="Proteomes" id="UP001152320">
    <property type="component" value="Chromosome 2"/>
</dbReference>
<gene>
    <name evidence="3" type="ORF">HOLleu_05715</name>
</gene>
<dbReference type="GO" id="GO:0005525">
    <property type="term" value="F:GTP binding"/>
    <property type="evidence" value="ECO:0007669"/>
    <property type="project" value="UniProtKB-KW"/>
</dbReference>
<proteinExistence type="inferred from homology"/>
<dbReference type="PANTHER" id="PTHR32046">
    <property type="entry name" value="G DOMAIN-CONTAINING PROTEIN"/>
    <property type="match status" value="1"/>
</dbReference>
<name>A0A9Q1CL45_HOLLE</name>
<sequence length="580" mass="66439">MATATNLWHEAQLTFEGNPSIYSLRGASEIFLSEAKKIRKCEIGTDVKDRLGEKVIMFVGETGSGKTTMINTIANYFLGIKWEDDKRFRLIADKEEEEKGSQTRSNTEWISSYTFHQPKTLSYKVTLVDTPGFGDTAGEVRDKLLTTQIQEFFSTEGGIDRIDAVAFVIKASSVRLTLAQKCIFNSVLSLFGENIRDNIFLFITHAEATQMDNEDASAIQAAKADQIPVRGICVCNNNVLFYQIDNKETKLAKSSNEHYEVMWDSTRNNLTKFFHELDNCTPKSLTLSAKVLEERRNLEITVAGLPGLIKSSLVKINILREEEKVLEKHREEMKSNQNFCYEVNEEVIMKIVLDDGTFATVCNVCERTCHVPCKKDIFIEVMGLRMCAAMRYFPEFRGCGVCLDHCHVDDHSLGPMRYDRKIVKVTKTRHEMKERYNMARENMHNAEAYVRVCKLKQEEAQKEIDRCVQKLRKSLERLNKIALRSDQSALVKHLRILKENEAHNMEPGWEDRVKELDKILQAEIQNAEGKIVEEKEVVENKFHSYMKTGFNIFAIPIERTVRLVIGGKNKEKEDGHSSNS</sequence>
<evidence type="ECO:0000256" key="1">
    <source>
        <dbReference type="RuleBase" id="RU004560"/>
    </source>
</evidence>
<evidence type="ECO:0000259" key="2">
    <source>
        <dbReference type="Pfam" id="PF00735"/>
    </source>
</evidence>
<accession>A0A9Q1CL45</accession>
<reference evidence="3" key="1">
    <citation type="submission" date="2021-10" db="EMBL/GenBank/DDBJ databases">
        <title>Tropical sea cucumber genome reveals ecological adaptation and Cuvierian tubules defense mechanism.</title>
        <authorList>
            <person name="Chen T."/>
        </authorList>
    </citation>
    <scope>NUCLEOTIDE SEQUENCE</scope>
    <source>
        <strain evidence="3">Nanhai2018</strain>
        <tissue evidence="3">Muscle</tissue>
    </source>
</reference>